<sequence>MAIETVTVVGANGNLGGPLVRALLEAGEFWVSVLRRAASTSAVVAGTTAIVVDEWTVTSLTAALRGQDAVVVAFPLRSVDDHLRLAEAAAAAGVRRYFPADFGSVDARSETARALVPLFEKKETVRRRLEALAATSATGFSYTAIVGGHFFDWGLREGFLHAHLDRRQMDVLGDGDALRSSLSTLARLAAAVVAVLRRGPGDPATANKVLFVQSFCVSQHTLLAALERATEASWTVRRLDTAAFVAEHKAKADQGDRQAVEDLVYVLGLLEGDWTQKPEFAMDLLGLQDEDLDAAIAAVIAEEKK</sequence>
<dbReference type="AlphaFoldDB" id="F0XET9"/>
<dbReference type="PANTHER" id="PTHR47706:SF9">
    <property type="entry name" value="NMRA-LIKE DOMAIN-CONTAINING PROTEIN-RELATED"/>
    <property type="match status" value="1"/>
</dbReference>
<keyword evidence="1" id="KW-0521">NADP</keyword>
<proteinExistence type="predicted"/>
<dbReference type="SUPFAM" id="SSF51735">
    <property type="entry name" value="NAD(P)-binding Rossmann-fold domains"/>
    <property type="match status" value="1"/>
</dbReference>
<accession>F0XET9</accession>
<evidence type="ECO:0000256" key="2">
    <source>
        <dbReference type="ARBA" id="ARBA00023002"/>
    </source>
</evidence>
<evidence type="ECO:0000256" key="1">
    <source>
        <dbReference type="ARBA" id="ARBA00022857"/>
    </source>
</evidence>
<reference evidence="4 5" key="1">
    <citation type="journal article" date="2011" name="Proc. Natl. Acad. Sci. U.S.A.">
        <title>Genome and transcriptome analyses of the mountain pine beetle-fungal symbiont Grosmannia clavigera, a lodgepole pine pathogen.</title>
        <authorList>
            <person name="DiGuistini S."/>
            <person name="Wang Y."/>
            <person name="Liao N.Y."/>
            <person name="Taylor G."/>
            <person name="Tanguay P."/>
            <person name="Feau N."/>
            <person name="Henrissat B."/>
            <person name="Chan S.K."/>
            <person name="Hesse-Orce U."/>
            <person name="Alamouti S.M."/>
            <person name="Tsui C.K.M."/>
            <person name="Docking R.T."/>
            <person name="Levasseur A."/>
            <person name="Haridas S."/>
            <person name="Robertson G."/>
            <person name="Birol I."/>
            <person name="Holt R.A."/>
            <person name="Marra M.A."/>
            <person name="Hamelin R.C."/>
            <person name="Hirst M."/>
            <person name="Jones S.J.M."/>
            <person name="Bohlmann J."/>
            <person name="Breuil C."/>
        </authorList>
    </citation>
    <scope>NUCLEOTIDE SEQUENCE [LARGE SCALE GENOMIC DNA]</scope>
    <source>
        <strain evidence="5">kw1407 / UAMH 11150</strain>
    </source>
</reference>
<feature type="domain" description="NmrA-like" evidence="3">
    <location>
        <begin position="4"/>
        <end position="136"/>
    </location>
</feature>
<gene>
    <name evidence="4" type="ORF">CMQ_1292</name>
</gene>
<dbReference type="eggNOG" id="ENOG502SHHA">
    <property type="taxonomic scope" value="Eukaryota"/>
</dbReference>
<evidence type="ECO:0000313" key="5">
    <source>
        <dbReference type="Proteomes" id="UP000007796"/>
    </source>
</evidence>
<dbReference type="PANTHER" id="PTHR47706">
    <property type="entry name" value="NMRA-LIKE FAMILY PROTEIN"/>
    <property type="match status" value="1"/>
</dbReference>
<keyword evidence="2" id="KW-0560">Oxidoreductase</keyword>
<dbReference type="Gene3D" id="3.40.50.720">
    <property type="entry name" value="NAD(P)-binding Rossmann-like Domain"/>
    <property type="match status" value="1"/>
</dbReference>
<dbReference type="OrthoDB" id="9984533at2759"/>
<dbReference type="InterPro" id="IPR036291">
    <property type="entry name" value="NAD(P)-bd_dom_sf"/>
</dbReference>
<keyword evidence="5" id="KW-1185">Reference proteome</keyword>
<evidence type="ECO:0000259" key="3">
    <source>
        <dbReference type="Pfam" id="PF05368"/>
    </source>
</evidence>
<organism evidence="5">
    <name type="scientific">Grosmannia clavigera (strain kw1407 / UAMH 11150)</name>
    <name type="common">Blue stain fungus</name>
    <name type="synonym">Graphiocladiella clavigera</name>
    <dbReference type="NCBI Taxonomy" id="655863"/>
    <lineage>
        <taxon>Eukaryota</taxon>
        <taxon>Fungi</taxon>
        <taxon>Dikarya</taxon>
        <taxon>Ascomycota</taxon>
        <taxon>Pezizomycotina</taxon>
        <taxon>Sordariomycetes</taxon>
        <taxon>Sordariomycetidae</taxon>
        <taxon>Ophiostomatales</taxon>
        <taxon>Ophiostomataceae</taxon>
        <taxon>Leptographium</taxon>
    </lineage>
</organism>
<name>F0XET9_GROCL</name>
<dbReference type="GO" id="GO:0016491">
    <property type="term" value="F:oxidoreductase activity"/>
    <property type="evidence" value="ECO:0007669"/>
    <property type="project" value="UniProtKB-KW"/>
</dbReference>
<protein>
    <submittedName>
        <fullName evidence="4">NmrA-like protein</fullName>
    </submittedName>
</protein>
<dbReference type="InterPro" id="IPR008030">
    <property type="entry name" value="NmrA-like"/>
</dbReference>
<dbReference type="Proteomes" id="UP000007796">
    <property type="component" value="Unassembled WGS sequence"/>
</dbReference>
<dbReference type="GeneID" id="25974154"/>
<dbReference type="Pfam" id="PF05368">
    <property type="entry name" value="NmrA"/>
    <property type="match status" value="1"/>
</dbReference>
<dbReference type="Gene3D" id="3.90.25.10">
    <property type="entry name" value="UDP-galactose 4-epimerase, domain 1"/>
    <property type="match status" value="1"/>
</dbReference>
<dbReference type="HOGENOM" id="CLU_044876_3_3_1"/>
<dbReference type="RefSeq" id="XP_014173846.1">
    <property type="nucleotide sequence ID" value="XM_014318371.1"/>
</dbReference>
<dbReference type="InParanoid" id="F0XET9"/>
<dbReference type="STRING" id="655863.F0XET9"/>
<evidence type="ECO:0000313" key="4">
    <source>
        <dbReference type="EMBL" id="EFX04364.1"/>
    </source>
</evidence>
<dbReference type="InterPro" id="IPR051609">
    <property type="entry name" value="NmrA/Isoflavone_reductase-like"/>
</dbReference>
<dbReference type="EMBL" id="GL629765">
    <property type="protein sequence ID" value="EFX04364.1"/>
    <property type="molecule type" value="Genomic_DNA"/>
</dbReference>